<evidence type="ECO:0000256" key="3">
    <source>
        <dbReference type="ARBA" id="ARBA00022692"/>
    </source>
</evidence>
<evidence type="ECO:0000256" key="6">
    <source>
        <dbReference type="SAM" id="Phobius"/>
    </source>
</evidence>
<evidence type="ECO:0000256" key="5">
    <source>
        <dbReference type="ARBA" id="ARBA00023136"/>
    </source>
</evidence>
<organism evidence="7 8">
    <name type="scientific">Eubacterium barkeri</name>
    <name type="common">Clostridium barkeri</name>
    <dbReference type="NCBI Taxonomy" id="1528"/>
    <lineage>
        <taxon>Bacteria</taxon>
        <taxon>Bacillati</taxon>
        <taxon>Bacillota</taxon>
        <taxon>Clostridia</taxon>
        <taxon>Eubacteriales</taxon>
        <taxon>Eubacteriaceae</taxon>
        <taxon>Eubacterium</taxon>
    </lineage>
</organism>
<dbReference type="STRING" id="1528.SAMN04488579_10394"/>
<dbReference type="PANTHER" id="PTHR30213">
    <property type="entry name" value="INNER MEMBRANE PROTEIN YHJD"/>
    <property type="match status" value="1"/>
</dbReference>
<evidence type="ECO:0000256" key="4">
    <source>
        <dbReference type="ARBA" id="ARBA00022989"/>
    </source>
</evidence>
<reference evidence="8" key="1">
    <citation type="submission" date="2016-10" db="EMBL/GenBank/DDBJ databases">
        <authorList>
            <person name="Varghese N."/>
            <person name="Submissions S."/>
        </authorList>
    </citation>
    <scope>NUCLEOTIDE SEQUENCE [LARGE SCALE GENOMIC DNA]</scope>
    <source>
        <strain evidence="8">VPI 5359</strain>
    </source>
</reference>
<dbReference type="OrthoDB" id="9775903at2"/>
<feature type="transmembrane region" description="Helical" evidence="6">
    <location>
        <begin position="203"/>
        <end position="224"/>
    </location>
</feature>
<keyword evidence="2" id="KW-1003">Cell membrane</keyword>
<evidence type="ECO:0000256" key="1">
    <source>
        <dbReference type="ARBA" id="ARBA00004651"/>
    </source>
</evidence>
<dbReference type="PANTHER" id="PTHR30213:SF0">
    <property type="entry name" value="UPF0761 MEMBRANE PROTEIN YIHY"/>
    <property type="match status" value="1"/>
</dbReference>
<feature type="transmembrane region" description="Helical" evidence="6">
    <location>
        <begin position="244"/>
        <end position="268"/>
    </location>
</feature>
<dbReference type="AlphaFoldDB" id="A0A1H3CGA2"/>
<feature type="transmembrane region" description="Helical" evidence="6">
    <location>
        <begin position="91"/>
        <end position="112"/>
    </location>
</feature>
<feature type="transmembrane region" description="Helical" evidence="6">
    <location>
        <begin position="20"/>
        <end position="43"/>
    </location>
</feature>
<dbReference type="EMBL" id="FNOU01000003">
    <property type="protein sequence ID" value="SDX53177.1"/>
    <property type="molecule type" value="Genomic_DNA"/>
</dbReference>
<dbReference type="RefSeq" id="WP_090243345.1">
    <property type="nucleotide sequence ID" value="NZ_FNOU01000003.1"/>
</dbReference>
<dbReference type="Proteomes" id="UP000199652">
    <property type="component" value="Unassembled WGS sequence"/>
</dbReference>
<dbReference type="GO" id="GO:0005886">
    <property type="term" value="C:plasma membrane"/>
    <property type="evidence" value="ECO:0007669"/>
    <property type="project" value="UniProtKB-SubCell"/>
</dbReference>
<keyword evidence="8" id="KW-1185">Reference proteome</keyword>
<dbReference type="InterPro" id="IPR017039">
    <property type="entry name" value="Virul_fac_BrkB"/>
</dbReference>
<evidence type="ECO:0000313" key="7">
    <source>
        <dbReference type="EMBL" id="SDX53177.1"/>
    </source>
</evidence>
<protein>
    <submittedName>
        <fullName evidence="7">Membrane protein</fullName>
    </submittedName>
</protein>
<sequence length="280" mass="31909">MDEFKNILTFVSGQIKENRLLNYAAQLSYTVLLAFIPLVMLVYNLVNWFFADLNDRVLNTLQSLLPSFLMPLIETASHNANGPQTSAWSNLVFGFLILHLSVSAVRSLIITITKVMGVPETRNYLVLWELGFVYLLFFIALFLVFIALYLFTQKIITSAFEYMSLGTLLIRYWRLFSLILIAAYLALTLTLLYMYAPPKRLSFLSALPGSIFVSLGWLCVTLSYDGFIQNYFDIHSLTLIFEGPFSFIIVIYCISLVLIFGSVVNLYFEDAGGISHEKKR</sequence>
<comment type="subcellular location">
    <subcellularLocation>
        <location evidence="1">Cell membrane</location>
        <topology evidence="1">Multi-pass membrane protein</topology>
    </subcellularLocation>
</comment>
<keyword evidence="5 6" id="KW-0472">Membrane</keyword>
<feature type="transmembrane region" description="Helical" evidence="6">
    <location>
        <begin position="172"/>
        <end position="196"/>
    </location>
</feature>
<evidence type="ECO:0000256" key="2">
    <source>
        <dbReference type="ARBA" id="ARBA00022475"/>
    </source>
</evidence>
<accession>A0A1H3CGA2</accession>
<keyword evidence="4 6" id="KW-1133">Transmembrane helix</keyword>
<evidence type="ECO:0000313" key="8">
    <source>
        <dbReference type="Proteomes" id="UP000199652"/>
    </source>
</evidence>
<proteinExistence type="predicted"/>
<gene>
    <name evidence="7" type="ORF">SAMN04488579_10394</name>
</gene>
<feature type="transmembrane region" description="Helical" evidence="6">
    <location>
        <begin position="124"/>
        <end position="152"/>
    </location>
</feature>
<name>A0A1H3CGA2_EUBBA</name>
<dbReference type="PIRSF" id="PIRSF035875">
    <property type="entry name" value="RNase_BN"/>
    <property type="match status" value="1"/>
</dbReference>
<dbReference type="Pfam" id="PF03631">
    <property type="entry name" value="Virul_fac_BrkB"/>
    <property type="match status" value="1"/>
</dbReference>
<keyword evidence="3 6" id="KW-0812">Transmembrane</keyword>